<dbReference type="AlphaFoldDB" id="A0A2V1DHQ9"/>
<evidence type="ECO:0000313" key="4">
    <source>
        <dbReference type="EMBL" id="PVH97717.1"/>
    </source>
</evidence>
<evidence type="ECO:0000313" key="5">
    <source>
        <dbReference type="Proteomes" id="UP000244855"/>
    </source>
</evidence>
<evidence type="ECO:0000256" key="1">
    <source>
        <dbReference type="ARBA" id="ARBA00004123"/>
    </source>
</evidence>
<accession>A0A2V1DHQ9</accession>
<organism evidence="4 5">
    <name type="scientific">Periconia macrospinosa</name>
    <dbReference type="NCBI Taxonomy" id="97972"/>
    <lineage>
        <taxon>Eukaryota</taxon>
        <taxon>Fungi</taxon>
        <taxon>Dikarya</taxon>
        <taxon>Ascomycota</taxon>
        <taxon>Pezizomycotina</taxon>
        <taxon>Dothideomycetes</taxon>
        <taxon>Pleosporomycetidae</taxon>
        <taxon>Pleosporales</taxon>
        <taxon>Massarineae</taxon>
        <taxon>Periconiaceae</taxon>
        <taxon>Periconia</taxon>
    </lineage>
</organism>
<proteinExistence type="predicted"/>
<keyword evidence="5" id="KW-1185">Reference proteome</keyword>
<gene>
    <name evidence="4" type="ORF">DM02DRAFT_644043</name>
</gene>
<dbReference type="EMBL" id="KZ805430">
    <property type="protein sequence ID" value="PVH97717.1"/>
    <property type="molecule type" value="Genomic_DNA"/>
</dbReference>
<keyword evidence="2" id="KW-0539">Nucleus</keyword>
<protein>
    <recommendedName>
        <fullName evidence="3">ELYS-like domain-containing protein</fullName>
    </recommendedName>
</protein>
<reference evidence="4 5" key="1">
    <citation type="journal article" date="2018" name="Sci. Rep.">
        <title>Comparative genomics provides insights into the lifestyle and reveals functional heterogeneity of dark septate endophytic fungi.</title>
        <authorList>
            <person name="Knapp D.G."/>
            <person name="Nemeth J.B."/>
            <person name="Barry K."/>
            <person name="Hainaut M."/>
            <person name="Henrissat B."/>
            <person name="Johnson J."/>
            <person name="Kuo A."/>
            <person name="Lim J.H.P."/>
            <person name="Lipzen A."/>
            <person name="Nolan M."/>
            <person name="Ohm R.A."/>
            <person name="Tamas L."/>
            <person name="Grigoriev I.V."/>
            <person name="Spatafora J.W."/>
            <person name="Nagy L.G."/>
            <person name="Kovacs G.M."/>
        </authorList>
    </citation>
    <scope>NUCLEOTIDE SEQUENCE [LARGE SCALE GENOMIC DNA]</scope>
    <source>
        <strain evidence="4 5">DSE2036</strain>
    </source>
</reference>
<dbReference type="InterPro" id="IPR025151">
    <property type="entry name" value="ELYS_dom"/>
</dbReference>
<evidence type="ECO:0000256" key="2">
    <source>
        <dbReference type="ARBA" id="ARBA00023242"/>
    </source>
</evidence>
<dbReference type="Pfam" id="PF13934">
    <property type="entry name" value="ELYS"/>
    <property type="match status" value="1"/>
</dbReference>
<dbReference type="Proteomes" id="UP000244855">
    <property type="component" value="Unassembled WGS sequence"/>
</dbReference>
<dbReference type="OrthoDB" id="20729at2759"/>
<dbReference type="GO" id="GO:0005634">
    <property type="term" value="C:nucleus"/>
    <property type="evidence" value="ECO:0007669"/>
    <property type="project" value="UniProtKB-SubCell"/>
</dbReference>
<evidence type="ECO:0000259" key="3">
    <source>
        <dbReference type="Pfam" id="PF13934"/>
    </source>
</evidence>
<name>A0A2V1DHQ9_9PLEO</name>
<sequence length="332" mass="38723">MIDVEDYDDVFKGRSYSAGLVSDIEESRHVLHGHTFFERLLNLLKINTRQSARHIYPPKTEKDLRELHSRIASAPITLHYKHCLVLYLLKDITPSNHDTCLSDEFARSVHLESRFWTFIEGIWELDHLQYDNAVMHLTHPSIIQTFADDILLALLRRKERGGGSSREWNEDILPLAYFNCADPPLDSDTVRLQFTKYMAMRNVTETYYWIRSRPEHEQRQLLEALVEQTLYEGHEPADNYPAVDRAVEFTGLPFDEEEEKWLESFLTEGKGRKLPGAEDTVIMRRIANGRLRDVVGEEWPKGRKMDGVNWEVLRNGVKRGLGPRNHERDVPI</sequence>
<comment type="subcellular location">
    <subcellularLocation>
        <location evidence="1">Nucleus</location>
    </subcellularLocation>
</comment>
<dbReference type="STRING" id="97972.A0A2V1DHQ9"/>
<feature type="domain" description="ELYS-like" evidence="3">
    <location>
        <begin position="35"/>
        <end position="269"/>
    </location>
</feature>